<dbReference type="OrthoDB" id="3066029at2759"/>
<keyword evidence="8" id="KW-1185">Reference proteome</keyword>
<dbReference type="SUPFAM" id="SSF103473">
    <property type="entry name" value="MFS general substrate transporter"/>
    <property type="match status" value="1"/>
</dbReference>
<reference evidence="8" key="2">
    <citation type="submission" date="2015-01" db="EMBL/GenBank/DDBJ databases">
        <title>Evolutionary Origins and Diversification of the Mycorrhizal Mutualists.</title>
        <authorList>
            <consortium name="DOE Joint Genome Institute"/>
            <consortium name="Mycorrhizal Genomics Consortium"/>
            <person name="Kohler A."/>
            <person name="Kuo A."/>
            <person name="Nagy L.G."/>
            <person name="Floudas D."/>
            <person name="Copeland A."/>
            <person name="Barry K.W."/>
            <person name="Cichocki N."/>
            <person name="Veneault-Fourrey C."/>
            <person name="LaButti K."/>
            <person name="Lindquist E.A."/>
            <person name="Lipzen A."/>
            <person name="Lundell T."/>
            <person name="Morin E."/>
            <person name="Murat C."/>
            <person name="Riley R."/>
            <person name="Ohm R."/>
            <person name="Sun H."/>
            <person name="Tunlid A."/>
            <person name="Henrissat B."/>
            <person name="Grigoriev I.V."/>
            <person name="Hibbett D.S."/>
            <person name="Martin F."/>
        </authorList>
    </citation>
    <scope>NUCLEOTIDE SEQUENCE [LARGE SCALE GENOMIC DNA]</scope>
    <source>
        <strain evidence="8">h7</strain>
    </source>
</reference>
<dbReference type="PANTHER" id="PTHR23502">
    <property type="entry name" value="MAJOR FACILITATOR SUPERFAMILY"/>
    <property type="match status" value="1"/>
</dbReference>
<sequence>MISEQTPLVSSPGKHEDVYKRFKPAKKRVIVTLVSVTGLLALFVSGTFVPSIPQIAKDLDSTGPIVSLAVSLSILASSFGSLIGASYSSFYGRKPIYLVGTPLLFVGSVGVAASNTIVQLMVWRFVQALGASPGLAVGSGVIGDIYKLEERGQALGIFFGAVLLGPALAPLAGGLAAHYFSWRLMQLALGFVGLVIFVFALLVFPETYHPGERGVDKVDHAELPTWRPVFVNPLRPLLLLRSPNLMAVVHPHWLCCGCSILMSEQTLAGFTTLLTEFVLLIPLAYTIGVRYNITNEAIIGACFLPVGLGNMIGAPLAGRLSDRIVVKCRKERGGEWYPEDRLKGTLLGAGVMVPLSALGCGFLTTYVPGKIGLALNLVCLFVNGLGVDFVLSPSAAYFVDLMHSRSAESMAANNGFRSILMSLSIAAILPMIEAYGVLFTNTVSVALTWGGFGLLWFTIRYGNRLRAVVDVGFSTADNN</sequence>
<dbReference type="GO" id="GO:0005886">
    <property type="term" value="C:plasma membrane"/>
    <property type="evidence" value="ECO:0007669"/>
    <property type="project" value="TreeGrafter"/>
</dbReference>
<proteinExistence type="predicted"/>
<dbReference type="EMBL" id="KN831768">
    <property type="protein sequence ID" value="KIM49869.1"/>
    <property type="molecule type" value="Genomic_DNA"/>
</dbReference>
<gene>
    <name evidence="7" type="ORF">M413DRAFT_117879</name>
</gene>
<comment type="subcellular location">
    <subcellularLocation>
        <location evidence="1">Membrane</location>
        <topology evidence="1">Multi-pass membrane protein</topology>
    </subcellularLocation>
</comment>
<feature type="transmembrane region" description="Helical" evidence="5">
    <location>
        <begin position="267"/>
        <end position="285"/>
    </location>
</feature>
<feature type="transmembrane region" description="Helical" evidence="5">
    <location>
        <begin position="438"/>
        <end position="457"/>
    </location>
</feature>
<evidence type="ECO:0000256" key="1">
    <source>
        <dbReference type="ARBA" id="ARBA00004141"/>
    </source>
</evidence>
<feature type="transmembrane region" description="Helical" evidence="5">
    <location>
        <begin position="373"/>
        <end position="399"/>
    </location>
</feature>
<accession>A0A0C3D0B9</accession>
<feature type="transmembrane region" description="Helical" evidence="5">
    <location>
        <begin position="29"/>
        <end position="52"/>
    </location>
</feature>
<dbReference type="Gene3D" id="1.20.1250.20">
    <property type="entry name" value="MFS general substrate transporter like domains"/>
    <property type="match status" value="1"/>
</dbReference>
<keyword evidence="2 5" id="KW-0812">Transmembrane</keyword>
<feature type="transmembrane region" description="Helical" evidence="5">
    <location>
        <begin position="96"/>
        <end position="115"/>
    </location>
</feature>
<feature type="transmembrane region" description="Helical" evidence="5">
    <location>
        <begin position="297"/>
        <end position="317"/>
    </location>
</feature>
<dbReference type="PANTHER" id="PTHR23502:SF64">
    <property type="entry name" value="TRANSPORTER, PUTATIVE (AFU_ORTHOLOGUE AFUA_3G11760)-RELATED"/>
    <property type="match status" value="1"/>
</dbReference>
<dbReference type="HOGENOM" id="CLU_008455_8_0_1"/>
<feature type="transmembrane region" description="Helical" evidence="5">
    <location>
        <begin position="346"/>
        <end position="367"/>
    </location>
</feature>
<reference evidence="7 8" key="1">
    <citation type="submission" date="2014-04" db="EMBL/GenBank/DDBJ databases">
        <authorList>
            <consortium name="DOE Joint Genome Institute"/>
            <person name="Kuo A."/>
            <person name="Gay G."/>
            <person name="Dore J."/>
            <person name="Kohler A."/>
            <person name="Nagy L.G."/>
            <person name="Floudas D."/>
            <person name="Copeland A."/>
            <person name="Barry K.W."/>
            <person name="Cichocki N."/>
            <person name="Veneault-Fourrey C."/>
            <person name="LaButti K."/>
            <person name="Lindquist E.A."/>
            <person name="Lipzen A."/>
            <person name="Lundell T."/>
            <person name="Morin E."/>
            <person name="Murat C."/>
            <person name="Sun H."/>
            <person name="Tunlid A."/>
            <person name="Henrissat B."/>
            <person name="Grigoriev I.V."/>
            <person name="Hibbett D.S."/>
            <person name="Martin F."/>
            <person name="Nordberg H.P."/>
            <person name="Cantor M.N."/>
            <person name="Hua S.X."/>
        </authorList>
    </citation>
    <scope>NUCLEOTIDE SEQUENCE [LARGE SCALE GENOMIC DNA]</scope>
    <source>
        <strain evidence="8">h7</strain>
    </source>
</reference>
<dbReference type="InterPro" id="IPR036259">
    <property type="entry name" value="MFS_trans_sf"/>
</dbReference>
<dbReference type="InterPro" id="IPR020846">
    <property type="entry name" value="MFS_dom"/>
</dbReference>
<dbReference type="InterPro" id="IPR011701">
    <property type="entry name" value="MFS"/>
</dbReference>
<dbReference type="Proteomes" id="UP000053424">
    <property type="component" value="Unassembled WGS sequence"/>
</dbReference>
<evidence type="ECO:0000313" key="7">
    <source>
        <dbReference type="EMBL" id="KIM49869.1"/>
    </source>
</evidence>
<feature type="transmembrane region" description="Helical" evidence="5">
    <location>
        <begin position="154"/>
        <end position="178"/>
    </location>
</feature>
<evidence type="ECO:0000256" key="2">
    <source>
        <dbReference type="ARBA" id="ARBA00022692"/>
    </source>
</evidence>
<evidence type="ECO:0000259" key="6">
    <source>
        <dbReference type="PROSITE" id="PS50850"/>
    </source>
</evidence>
<dbReference type="STRING" id="686832.A0A0C3D0B9"/>
<evidence type="ECO:0000256" key="5">
    <source>
        <dbReference type="SAM" id="Phobius"/>
    </source>
</evidence>
<keyword evidence="4 5" id="KW-0472">Membrane</keyword>
<dbReference type="AlphaFoldDB" id="A0A0C3D0B9"/>
<evidence type="ECO:0000256" key="4">
    <source>
        <dbReference type="ARBA" id="ARBA00023136"/>
    </source>
</evidence>
<feature type="transmembrane region" description="Helical" evidence="5">
    <location>
        <begin position="411"/>
        <end position="432"/>
    </location>
</feature>
<name>A0A0C3D0B9_HEBCY</name>
<feature type="transmembrane region" description="Helical" evidence="5">
    <location>
        <begin position="64"/>
        <end position="84"/>
    </location>
</feature>
<evidence type="ECO:0000256" key="3">
    <source>
        <dbReference type="ARBA" id="ARBA00022989"/>
    </source>
</evidence>
<keyword evidence="3 5" id="KW-1133">Transmembrane helix</keyword>
<protein>
    <recommendedName>
        <fullName evidence="6">Major facilitator superfamily (MFS) profile domain-containing protein</fullName>
    </recommendedName>
</protein>
<feature type="transmembrane region" description="Helical" evidence="5">
    <location>
        <begin position="121"/>
        <end position="142"/>
    </location>
</feature>
<feature type="transmembrane region" description="Helical" evidence="5">
    <location>
        <begin position="184"/>
        <end position="204"/>
    </location>
</feature>
<dbReference type="GO" id="GO:0022857">
    <property type="term" value="F:transmembrane transporter activity"/>
    <property type="evidence" value="ECO:0007669"/>
    <property type="project" value="InterPro"/>
</dbReference>
<dbReference type="Pfam" id="PF07690">
    <property type="entry name" value="MFS_1"/>
    <property type="match status" value="1"/>
</dbReference>
<feature type="domain" description="Major facilitator superfamily (MFS) profile" evidence="6">
    <location>
        <begin position="30"/>
        <end position="479"/>
    </location>
</feature>
<dbReference type="PROSITE" id="PS50850">
    <property type="entry name" value="MFS"/>
    <property type="match status" value="1"/>
</dbReference>
<organism evidence="7 8">
    <name type="scientific">Hebeloma cylindrosporum</name>
    <dbReference type="NCBI Taxonomy" id="76867"/>
    <lineage>
        <taxon>Eukaryota</taxon>
        <taxon>Fungi</taxon>
        <taxon>Dikarya</taxon>
        <taxon>Basidiomycota</taxon>
        <taxon>Agaricomycotina</taxon>
        <taxon>Agaricomycetes</taxon>
        <taxon>Agaricomycetidae</taxon>
        <taxon>Agaricales</taxon>
        <taxon>Agaricineae</taxon>
        <taxon>Hymenogastraceae</taxon>
        <taxon>Hebeloma</taxon>
    </lineage>
</organism>
<evidence type="ECO:0000313" key="8">
    <source>
        <dbReference type="Proteomes" id="UP000053424"/>
    </source>
</evidence>